<accession>A0A158JJV8</accession>
<evidence type="ECO:0000313" key="1">
    <source>
        <dbReference type="EMBL" id="SAL69068.1"/>
    </source>
</evidence>
<name>A0A158JJV8_9BURK</name>
<organism evidence="1 2">
    <name type="scientific">Caballeronia telluris</name>
    <dbReference type="NCBI Taxonomy" id="326475"/>
    <lineage>
        <taxon>Bacteria</taxon>
        <taxon>Pseudomonadati</taxon>
        <taxon>Pseudomonadota</taxon>
        <taxon>Betaproteobacteria</taxon>
        <taxon>Burkholderiales</taxon>
        <taxon>Burkholderiaceae</taxon>
        <taxon>Caballeronia</taxon>
    </lineage>
</organism>
<gene>
    <name evidence="1" type="ORF">AWB66_04310</name>
</gene>
<protein>
    <submittedName>
        <fullName evidence="1">Uncharacterized protein</fullName>
    </submittedName>
</protein>
<comment type="caution">
    <text evidence="1">The sequence shown here is derived from an EMBL/GenBank/DDBJ whole genome shotgun (WGS) entry which is preliminary data.</text>
</comment>
<proteinExistence type="predicted"/>
<dbReference type="AlphaFoldDB" id="A0A158JJV8"/>
<evidence type="ECO:0000313" key="2">
    <source>
        <dbReference type="Proteomes" id="UP000054717"/>
    </source>
</evidence>
<sequence>MNTATDAGSVVYANVAHHCIEPMTVRLEVTA</sequence>
<dbReference type="Proteomes" id="UP000054717">
    <property type="component" value="Unassembled WGS sequence"/>
</dbReference>
<reference evidence="1" key="1">
    <citation type="submission" date="2016-01" db="EMBL/GenBank/DDBJ databases">
        <authorList>
            <person name="Peeters Charlotte."/>
        </authorList>
    </citation>
    <scope>NUCLEOTIDE SEQUENCE</scope>
    <source>
        <strain evidence="1">LMG 22936</strain>
    </source>
</reference>
<keyword evidence="2" id="KW-1185">Reference proteome</keyword>
<dbReference type="EMBL" id="FCNZ02000017">
    <property type="protein sequence ID" value="SAL69068.1"/>
    <property type="molecule type" value="Genomic_DNA"/>
</dbReference>